<dbReference type="Pfam" id="PF14092">
    <property type="entry name" value="DUF4270"/>
    <property type="match status" value="1"/>
</dbReference>
<accession>A0A512B7Z5</accession>
<dbReference type="InterPro" id="IPR025366">
    <property type="entry name" value="DUF4270"/>
</dbReference>
<feature type="signal peptide" evidence="1">
    <location>
        <begin position="1"/>
        <end position="19"/>
    </location>
</feature>
<dbReference type="EMBL" id="BJYT01000001">
    <property type="protein sequence ID" value="GEO08078.1"/>
    <property type="molecule type" value="Genomic_DNA"/>
</dbReference>
<evidence type="ECO:0000256" key="1">
    <source>
        <dbReference type="SAM" id="SignalP"/>
    </source>
</evidence>
<keyword evidence="3" id="KW-1185">Reference proteome</keyword>
<organism evidence="2 3">
    <name type="scientific">Segetibacter aerophilus</name>
    <dbReference type="NCBI Taxonomy" id="670293"/>
    <lineage>
        <taxon>Bacteria</taxon>
        <taxon>Pseudomonadati</taxon>
        <taxon>Bacteroidota</taxon>
        <taxon>Chitinophagia</taxon>
        <taxon>Chitinophagales</taxon>
        <taxon>Chitinophagaceae</taxon>
        <taxon>Segetibacter</taxon>
    </lineage>
</organism>
<evidence type="ECO:0008006" key="4">
    <source>
        <dbReference type="Google" id="ProtNLM"/>
    </source>
</evidence>
<name>A0A512B7Z5_9BACT</name>
<dbReference type="RefSeq" id="WP_147202047.1">
    <property type="nucleotide sequence ID" value="NZ_BJYT01000001.1"/>
</dbReference>
<keyword evidence="1" id="KW-0732">Signal</keyword>
<dbReference type="PROSITE" id="PS51257">
    <property type="entry name" value="PROKAR_LIPOPROTEIN"/>
    <property type="match status" value="1"/>
</dbReference>
<dbReference type="Proteomes" id="UP000321513">
    <property type="component" value="Unassembled WGS sequence"/>
</dbReference>
<dbReference type="OrthoDB" id="1466062at2"/>
<sequence>MRKLSSIAIAIFFFISACTKIESTTIGSGLIPPVDGVTTLDTTLDVFTNNYLDPLGDSAKVYKTDDHVIGIINTDPLFGTTKASAFFELKPTTYPFSFPNASTLTADSAVLILSYKGVFGDTTIPQNWEVRELTESLRGDTVFNVSKSVATGNILGTKTINIPRLKDSVNYGFENANNQIRIKLSQTLASRLIRQFDSTANTGAYSKDTVFRENFKGFAVMPAAGSGGNALIRVNLSDTNTKLALFYTFQNTSAAKKDTAVSYFRFSDGTAIPVSGNANYIKRDRTGSQSALFTTGPTTRNDSLVFIQTMPGTFATIKIPRLREFPNVLVHRAELLAFQAPDATSLALVLTPPRYLLLSSYDSTKKVQINIPNDFSVLSGTPNISTFGGFIMEREVPGYGIVKAYNFDISRYVQGIVSRKDSSLTLRLSAPSNDSLQYTPPYPQPNAVSTFYITPSVANNLAEGRVRLGGGGMTRQNQLRMRVRIVYSRI</sequence>
<evidence type="ECO:0000313" key="3">
    <source>
        <dbReference type="Proteomes" id="UP000321513"/>
    </source>
</evidence>
<comment type="caution">
    <text evidence="2">The sequence shown here is derived from an EMBL/GenBank/DDBJ whole genome shotgun (WGS) entry which is preliminary data.</text>
</comment>
<gene>
    <name evidence="2" type="ORF">SAE01_05740</name>
</gene>
<reference evidence="2 3" key="1">
    <citation type="submission" date="2019-07" db="EMBL/GenBank/DDBJ databases">
        <title>Whole genome shotgun sequence of Segetibacter aerophilus NBRC 106135.</title>
        <authorList>
            <person name="Hosoyama A."/>
            <person name="Uohara A."/>
            <person name="Ohji S."/>
            <person name="Ichikawa N."/>
        </authorList>
    </citation>
    <scope>NUCLEOTIDE SEQUENCE [LARGE SCALE GENOMIC DNA]</scope>
    <source>
        <strain evidence="2 3">NBRC 106135</strain>
    </source>
</reference>
<evidence type="ECO:0000313" key="2">
    <source>
        <dbReference type="EMBL" id="GEO08078.1"/>
    </source>
</evidence>
<feature type="chain" id="PRO_5022025900" description="DUF4270 domain-containing protein" evidence="1">
    <location>
        <begin position="20"/>
        <end position="490"/>
    </location>
</feature>
<dbReference type="AlphaFoldDB" id="A0A512B7Z5"/>
<proteinExistence type="predicted"/>
<protein>
    <recommendedName>
        <fullName evidence="4">DUF4270 domain-containing protein</fullName>
    </recommendedName>
</protein>